<feature type="transmembrane region" description="Helical" evidence="1">
    <location>
        <begin position="6"/>
        <end position="29"/>
    </location>
</feature>
<name>A0A9P0YPW8_CUSEU</name>
<organism evidence="2 3">
    <name type="scientific">Cuscuta europaea</name>
    <name type="common">European dodder</name>
    <dbReference type="NCBI Taxonomy" id="41803"/>
    <lineage>
        <taxon>Eukaryota</taxon>
        <taxon>Viridiplantae</taxon>
        <taxon>Streptophyta</taxon>
        <taxon>Embryophyta</taxon>
        <taxon>Tracheophyta</taxon>
        <taxon>Spermatophyta</taxon>
        <taxon>Magnoliopsida</taxon>
        <taxon>eudicotyledons</taxon>
        <taxon>Gunneridae</taxon>
        <taxon>Pentapetalae</taxon>
        <taxon>asterids</taxon>
        <taxon>lamiids</taxon>
        <taxon>Solanales</taxon>
        <taxon>Convolvulaceae</taxon>
        <taxon>Cuscuteae</taxon>
        <taxon>Cuscuta</taxon>
        <taxon>Cuscuta subgen. Cuscuta</taxon>
    </lineage>
</organism>
<comment type="caution">
    <text evidence="2">The sequence shown here is derived from an EMBL/GenBank/DDBJ whole genome shotgun (WGS) entry which is preliminary data.</text>
</comment>
<keyword evidence="3" id="KW-1185">Reference proteome</keyword>
<dbReference type="EMBL" id="CAMAPE010000006">
    <property type="protein sequence ID" value="CAH9071055.1"/>
    <property type="molecule type" value="Genomic_DNA"/>
</dbReference>
<dbReference type="Proteomes" id="UP001152484">
    <property type="component" value="Unassembled WGS sequence"/>
</dbReference>
<dbReference type="OrthoDB" id="783096at2759"/>
<proteinExistence type="predicted"/>
<dbReference type="InterPro" id="IPR029052">
    <property type="entry name" value="Metallo-depent_PP-like"/>
</dbReference>
<dbReference type="PANTHER" id="PTHR32440">
    <property type="entry name" value="PHOSPHATASE DCR2-RELATED-RELATED"/>
    <property type="match status" value="1"/>
</dbReference>
<keyword evidence="1" id="KW-0472">Membrane</keyword>
<evidence type="ECO:0000313" key="2">
    <source>
        <dbReference type="EMBL" id="CAH9071055.1"/>
    </source>
</evidence>
<keyword evidence="1" id="KW-1133">Transmembrane helix</keyword>
<dbReference type="GO" id="GO:0005737">
    <property type="term" value="C:cytoplasm"/>
    <property type="evidence" value="ECO:0007669"/>
    <property type="project" value="TreeGrafter"/>
</dbReference>
<reference evidence="2" key="1">
    <citation type="submission" date="2022-07" db="EMBL/GenBank/DDBJ databases">
        <authorList>
            <person name="Macas J."/>
            <person name="Novak P."/>
            <person name="Neumann P."/>
        </authorList>
    </citation>
    <scope>NUCLEOTIDE SEQUENCE</scope>
</reference>
<dbReference type="AlphaFoldDB" id="A0A9P0YPW8"/>
<dbReference type="SUPFAM" id="SSF56300">
    <property type="entry name" value="Metallo-dependent phosphatases"/>
    <property type="match status" value="1"/>
</dbReference>
<sequence>MESSSTWIQTLSFSFLTIAFLHLVDVLIISPKLTLNPQNVRVKKLPPLPLRFNSDGTFKILQVADMHFGNGLVTRCRDVLDSEVAYCSDLNTTQFLEKMIQLEKPDFVAFTGLRRL</sequence>
<dbReference type="GO" id="GO:0016788">
    <property type="term" value="F:hydrolase activity, acting on ester bonds"/>
    <property type="evidence" value="ECO:0007669"/>
    <property type="project" value="TreeGrafter"/>
</dbReference>
<evidence type="ECO:0008006" key="4">
    <source>
        <dbReference type="Google" id="ProtNLM"/>
    </source>
</evidence>
<evidence type="ECO:0000256" key="1">
    <source>
        <dbReference type="SAM" id="Phobius"/>
    </source>
</evidence>
<accession>A0A9P0YPW8</accession>
<dbReference type="PANTHER" id="PTHR32440:SF2">
    <property type="entry name" value="INACTIVE PURPLE ACID PHOSPHATASE 28-RELATED"/>
    <property type="match status" value="1"/>
</dbReference>
<gene>
    <name evidence="2" type="ORF">CEURO_LOCUS3883</name>
</gene>
<protein>
    <recommendedName>
        <fullName evidence="4">Calcineurin-like phosphoesterase domain-containing protein</fullName>
    </recommendedName>
</protein>
<keyword evidence="1" id="KW-0812">Transmembrane</keyword>
<evidence type="ECO:0000313" key="3">
    <source>
        <dbReference type="Proteomes" id="UP001152484"/>
    </source>
</evidence>